<dbReference type="AlphaFoldDB" id="A0A1E3KXR1"/>
<dbReference type="GO" id="GO:0045552">
    <property type="term" value="F:dihydroflavanol 4-reductase activity"/>
    <property type="evidence" value="ECO:0007669"/>
    <property type="project" value="UniProtKB-EC"/>
</dbReference>
<dbReference type="Gene3D" id="3.40.50.720">
    <property type="entry name" value="NAD(P)-binding Rossmann-like Domain"/>
    <property type="match status" value="1"/>
</dbReference>
<evidence type="ECO:0000256" key="1">
    <source>
        <dbReference type="ARBA" id="ARBA00009219"/>
    </source>
</evidence>
<dbReference type="PATRIC" id="fig|1886670.3.peg.4124"/>
<accession>A0A1E3KXR1</accession>
<dbReference type="Proteomes" id="UP000094578">
    <property type="component" value="Unassembled WGS sequence"/>
</dbReference>
<evidence type="ECO:0000313" key="4">
    <source>
        <dbReference type="Proteomes" id="UP000094578"/>
    </source>
</evidence>
<dbReference type="EC" id="1.1.1.219" evidence="3"/>
<evidence type="ECO:0000259" key="2">
    <source>
        <dbReference type="Pfam" id="PF01073"/>
    </source>
</evidence>
<gene>
    <name evidence="3" type="ORF">PTI45_04094</name>
</gene>
<comment type="caution">
    <text evidence="3">The sequence shown here is derived from an EMBL/GenBank/DDBJ whole genome shotgun (WGS) entry which is preliminary data.</text>
</comment>
<dbReference type="STRING" id="1886670.PTI45_04094"/>
<evidence type="ECO:0000313" key="3">
    <source>
        <dbReference type="EMBL" id="ODP26254.1"/>
    </source>
</evidence>
<dbReference type="EMBL" id="MDER01000086">
    <property type="protein sequence ID" value="ODP26254.1"/>
    <property type="molecule type" value="Genomic_DNA"/>
</dbReference>
<protein>
    <submittedName>
        <fullName evidence="3">Dihydrokaempferol 4-reductase</fullName>
        <ecNumber evidence="3">1.1.1.219</ecNumber>
    </submittedName>
</protein>
<dbReference type="InterPro" id="IPR002225">
    <property type="entry name" value="3Beta_OHSteriod_DH/Estase"/>
</dbReference>
<keyword evidence="3" id="KW-0560">Oxidoreductase</keyword>
<proteinExistence type="inferred from homology"/>
<keyword evidence="4" id="KW-1185">Reference proteome</keyword>
<dbReference type="PANTHER" id="PTHR43245:SF24">
    <property type="entry name" value="DEHYDROGENASE"/>
    <property type="match status" value="1"/>
</dbReference>
<name>A0A1E3KXR1_9BACL</name>
<dbReference type="Pfam" id="PF01073">
    <property type="entry name" value="3Beta_HSD"/>
    <property type="match status" value="1"/>
</dbReference>
<feature type="domain" description="3-beta hydroxysteroid dehydrogenase/isomerase" evidence="2">
    <location>
        <begin position="5"/>
        <end position="255"/>
    </location>
</feature>
<dbReference type="InterPro" id="IPR050177">
    <property type="entry name" value="Lipid_A_modif_metabolic_enz"/>
</dbReference>
<dbReference type="InterPro" id="IPR036291">
    <property type="entry name" value="NAD(P)-bd_dom_sf"/>
</dbReference>
<dbReference type="RefSeq" id="WP_069329421.1">
    <property type="nucleotide sequence ID" value="NZ_MDER01000086.1"/>
</dbReference>
<reference evidence="3 4" key="1">
    <citation type="submission" date="2016-08" db="EMBL/GenBank/DDBJ databases">
        <title>Genome sequencing of Paenibacillus sp. TI45-13ar, isolated from Korean traditional nuruk.</title>
        <authorList>
            <person name="Kim S.-J."/>
        </authorList>
    </citation>
    <scope>NUCLEOTIDE SEQUENCE [LARGE SCALE GENOMIC DNA]</scope>
    <source>
        <strain evidence="3 4">TI45-13ar</strain>
    </source>
</reference>
<sequence length="330" mass="36548">MTRALITGATGFLGGHLARRLVALGWDVHGTGRDESRGQALERIGVQMNYYDLGDAEQAIQACKGQDIVFHCAALSSPWGKYQQFYQSNVKATQHIVDGCIRHDVQRLIHVSTPSIYFDGKAHYGIRESDPLPRKSVNHYAATKLLAEQIVLQAYKKQGLASIMIRPRAIFGPMDQTLFPRLLEANRQSGVPLLQGGRAPIDLTYVDNVVDAMLLGVKAPQTALGQAYNISNSEPIAFVELLSRLFERLDIPLHTRNVPYSVAHLIAGGMEAVYRLFPALGEPPLTRYSVGSIAVPHTLDISLAQQQLGYMPRISVDQGLERFADWWCTQ</sequence>
<organism evidence="3 4">
    <name type="scientific">Paenibacillus nuruki</name>
    <dbReference type="NCBI Taxonomy" id="1886670"/>
    <lineage>
        <taxon>Bacteria</taxon>
        <taxon>Bacillati</taxon>
        <taxon>Bacillota</taxon>
        <taxon>Bacilli</taxon>
        <taxon>Bacillales</taxon>
        <taxon>Paenibacillaceae</taxon>
        <taxon>Paenibacillus</taxon>
    </lineage>
</organism>
<dbReference type="GO" id="GO:0006694">
    <property type="term" value="P:steroid biosynthetic process"/>
    <property type="evidence" value="ECO:0007669"/>
    <property type="project" value="InterPro"/>
</dbReference>
<dbReference type="SUPFAM" id="SSF51735">
    <property type="entry name" value="NAD(P)-binding Rossmann-fold domains"/>
    <property type="match status" value="1"/>
</dbReference>
<comment type="similarity">
    <text evidence="1">Belongs to the 3-beta-HSD family.</text>
</comment>
<dbReference type="PANTHER" id="PTHR43245">
    <property type="entry name" value="BIFUNCTIONAL POLYMYXIN RESISTANCE PROTEIN ARNA"/>
    <property type="match status" value="1"/>
</dbReference>